<comment type="caution">
    <text evidence="2">The sequence shown here is derived from an EMBL/GenBank/DDBJ whole genome shotgun (WGS) entry which is preliminary data.</text>
</comment>
<gene>
    <name evidence="2" type="ORF">ACFSTE_00120</name>
</gene>
<reference evidence="3" key="1">
    <citation type="journal article" date="2019" name="Int. J. Syst. Evol. Microbiol.">
        <title>The Global Catalogue of Microorganisms (GCM) 10K type strain sequencing project: providing services to taxonomists for standard genome sequencing and annotation.</title>
        <authorList>
            <consortium name="The Broad Institute Genomics Platform"/>
            <consortium name="The Broad Institute Genome Sequencing Center for Infectious Disease"/>
            <person name="Wu L."/>
            <person name="Ma J."/>
        </authorList>
    </citation>
    <scope>NUCLEOTIDE SEQUENCE [LARGE SCALE GENOMIC DNA]</scope>
    <source>
        <strain evidence="3">KCTC 42423</strain>
    </source>
</reference>
<dbReference type="Proteomes" id="UP001597459">
    <property type="component" value="Unassembled WGS sequence"/>
</dbReference>
<evidence type="ECO:0008006" key="4">
    <source>
        <dbReference type="Google" id="ProtNLM"/>
    </source>
</evidence>
<proteinExistence type="predicted"/>
<accession>A0ABW5N216</accession>
<dbReference type="PROSITE" id="PS51257">
    <property type="entry name" value="PROKAR_LIPOPROTEIN"/>
    <property type="match status" value="1"/>
</dbReference>
<dbReference type="RefSeq" id="WP_378257813.1">
    <property type="nucleotide sequence ID" value="NZ_JBHSJV010000001.1"/>
</dbReference>
<sequence length="488" mass="55161">MHYKKLLLILMFSFLLACKNDHKKDKNTINNETITAEKTTYKEQIDNTCIADSTWFQTTGGIRKTPPPNEGPTSVFADNSTVTNCDFHQWSWQKFLWLTNETNGVPFFQDHLLQITSHGEILDQRQGIILTDIAQASSKTDILKTNKMVNANKKTDTVYYSIHVNKLLFETMKTYAPIAKEDPLKVNGISFPVGALELKISWVAAAALADTSTYYITDGIINGEKTKIALLGMHVVGIVENHPEFIWATFEHDKLAPKYDWDKATPTSDAPVTSTSNYLFFNKDSTATVKNITSGNGIYENVFSVYKFGVPVKKEMKGSFNVQVYMETSQKGSENFTNIHSINEHVKNQLTDIWKNYFYNGSIWINTEGFETTEQQTALLDSLGGNLSQSRKGDLTRGSVSAYNITMETYVQVGFSPTSIHSQTVDNLVNCFSCHNTSGNNNNRSPLYISHLFTGYLKNLQGYTKEEIKEAHVNEIIAQFKRRERQNN</sequence>
<feature type="chain" id="PRO_5045615916" description="Cytochrome c domain-containing protein" evidence="1">
    <location>
        <begin position="18"/>
        <end position="488"/>
    </location>
</feature>
<feature type="signal peptide" evidence="1">
    <location>
        <begin position="1"/>
        <end position="17"/>
    </location>
</feature>
<evidence type="ECO:0000313" key="3">
    <source>
        <dbReference type="Proteomes" id="UP001597459"/>
    </source>
</evidence>
<evidence type="ECO:0000256" key="1">
    <source>
        <dbReference type="SAM" id="SignalP"/>
    </source>
</evidence>
<organism evidence="2 3">
    <name type="scientific">Aquimarina hainanensis</name>
    <dbReference type="NCBI Taxonomy" id="1578017"/>
    <lineage>
        <taxon>Bacteria</taxon>
        <taxon>Pseudomonadati</taxon>
        <taxon>Bacteroidota</taxon>
        <taxon>Flavobacteriia</taxon>
        <taxon>Flavobacteriales</taxon>
        <taxon>Flavobacteriaceae</taxon>
        <taxon>Aquimarina</taxon>
    </lineage>
</organism>
<protein>
    <recommendedName>
        <fullName evidence="4">Cytochrome c domain-containing protein</fullName>
    </recommendedName>
</protein>
<name>A0ABW5N216_9FLAO</name>
<keyword evidence="1" id="KW-0732">Signal</keyword>
<dbReference type="EMBL" id="JBHULX010000001">
    <property type="protein sequence ID" value="MFD2589214.1"/>
    <property type="molecule type" value="Genomic_DNA"/>
</dbReference>
<keyword evidence="3" id="KW-1185">Reference proteome</keyword>
<evidence type="ECO:0000313" key="2">
    <source>
        <dbReference type="EMBL" id="MFD2589214.1"/>
    </source>
</evidence>